<proteinExistence type="predicted"/>
<dbReference type="PANTHER" id="PTHR47197">
    <property type="entry name" value="PROTEIN NIRF"/>
    <property type="match status" value="1"/>
</dbReference>
<dbReference type="PANTHER" id="PTHR47197:SF3">
    <property type="entry name" value="DIHYDRO-HEME D1 DEHYDROGENASE"/>
    <property type="match status" value="1"/>
</dbReference>
<feature type="chain" id="PRO_5047085692" evidence="2">
    <location>
        <begin position="29"/>
        <end position="149"/>
    </location>
</feature>
<dbReference type="Gene3D" id="2.130.10.10">
    <property type="entry name" value="YVTN repeat-like/Quinoprotein amine dehydrogenase"/>
    <property type="match status" value="1"/>
</dbReference>
<sequence length="149" mass="14792">MPQLSGHSPALASAAMAGAMPSALLALACTTIPVGTQPTGAAVAPNGNVYVNNSTSANVKAINGATNTVITTLPAGTNPYETVAAPTGKIYVPNRVSGKVTVIDSVTNTVVATLPAHTNPQYVAVGPTATSTSPTSVRATSLSSLPTRH</sequence>
<protein>
    <submittedName>
        <fullName evidence="3">Uncharacterized protein</fullName>
    </submittedName>
</protein>
<evidence type="ECO:0000256" key="2">
    <source>
        <dbReference type="SAM" id="SignalP"/>
    </source>
</evidence>
<dbReference type="SUPFAM" id="SSF50974">
    <property type="entry name" value="Nitrous oxide reductase, N-terminal domain"/>
    <property type="match status" value="1"/>
</dbReference>
<evidence type="ECO:0000313" key="3">
    <source>
        <dbReference type="EMBL" id="GGN43206.1"/>
    </source>
</evidence>
<comment type="caution">
    <text evidence="3">The sequence shown here is derived from an EMBL/GenBank/DDBJ whole genome shotgun (WGS) entry which is preliminary data.</text>
</comment>
<dbReference type="InterPro" id="IPR011964">
    <property type="entry name" value="YVTN_b-propeller_repeat"/>
</dbReference>
<dbReference type="GeneID" id="301548235"/>
<feature type="region of interest" description="Disordered" evidence="1">
    <location>
        <begin position="127"/>
        <end position="149"/>
    </location>
</feature>
<feature type="signal peptide" evidence="2">
    <location>
        <begin position="1"/>
        <end position="28"/>
    </location>
</feature>
<reference evidence="4" key="1">
    <citation type="journal article" date="2019" name="Int. J. Syst. Evol. Microbiol.">
        <title>The Global Catalogue of Microorganisms (GCM) 10K type strain sequencing project: providing services to taxonomists for standard genome sequencing and annotation.</title>
        <authorList>
            <consortium name="The Broad Institute Genomics Platform"/>
            <consortium name="The Broad Institute Genome Sequencing Center for Infectious Disease"/>
            <person name="Wu L."/>
            <person name="Ma J."/>
        </authorList>
    </citation>
    <scope>NUCLEOTIDE SEQUENCE [LARGE SCALE GENOMIC DNA]</scope>
    <source>
        <strain evidence="4">CGMCC 4.7323</strain>
    </source>
</reference>
<dbReference type="InterPro" id="IPR011045">
    <property type="entry name" value="N2O_reductase_N"/>
</dbReference>
<dbReference type="InterPro" id="IPR015943">
    <property type="entry name" value="WD40/YVTN_repeat-like_dom_sf"/>
</dbReference>
<accession>A0ABQ2JEC0</accession>
<organism evidence="3 4">
    <name type="scientific">Streptomyces kronopolitis</name>
    <dbReference type="NCBI Taxonomy" id="1612435"/>
    <lineage>
        <taxon>Bacteria</taxon>
        <taxon>Bacillati</taxon>
        <taxon>Actinomycetota</taxon>
        <taxon>Actinomycetes</taxon>
        <taxon>Kitasatosporales</taxon>
        <taxon>Streptomycetaceae</taxon>
        <taxon>Streptomyces</taxon>
    </lineage>
</organism>
<name>A0ABQ2JEC0_9ACTN</name>
<dbReference type="NCBIfam" id="TIGR02276">
    <property type="entry name" value="beta_rpt_yvtn"/>
    <property type="match status" value="1"/>
</dbReference>
<dbReference type="RefSeq" id="WP_189097619.1">
    <property type="nucleotide sequence ID" value="NZ_BMND01000008.1"/>
</dbReference>
<evidence type="ECO:0000313" key="4">
    <source>
        <dbReference type="Proteomes" id="UP000600080"/>
    </source>
</evidence>
<evidence type="ECO:0000256" key="1">
    <source>
        <dbReference type="SAM" id="MobiDB-lite"/>
    </source>
</evidence>
<keyword evidence="2" id="KW-0732">Signal</keyword>
<keyword evidence="4" id="KW-1185">Reference proteome</keyword>
<feature type="compositionally biased region" description="Polar residues" evidence="1">
    <location>
        <begin position="128"/>
        <end position="149"/>
    </location>
</feature>
<dbReference type="EMBL" id="BMND01000008">
    <property type="protein sequence ID" value="GGN43206.1"/>
    <property type="molecule type" value="Genomic_DNA"/>
</dbReference>
<gene>
    <name evidence="3" type="ORF">GCM10012285_24360</name>
</gene>
<dbReference type="Proteomes" id="UP000600080">
    <property type="component" value="Unassembled WGS sequence"/>
</dbReference>
<dbReference type="InterPro" id="IPR051200">
    <property type="entry name" value="Host-pathogen_enzymatic-act"/>
</dbReference>